<dbReference type="PANTHER" id="PTHR11091">
    <property type="entry name" value="OXIDOREDUCTASE-RELATED"/>
    <property type="match status" value="1"/>
</dbReference>
<keyword evidence="2" id="KW-0560">Oxidoreductase</keyword>
<organism evidence="3">
    <name type="scientific">marine metagenome</name>
    <dbReference type="NCBI Taxonomy" id="408172"/>
    <lineage>
        <taxon>unclassified sequences</taxon>
        <taxon>metagenomes</taxon>
        <taxon>ecological metagenomes</taxon>
    </lineage>
</organism>
<proteinExistence type="inferred from homology"/>
<accession>A0A382CQ68</accession>
<dbReference type="Pfam" id="PF02615">
    <property type="entry name" value="Ldh_2"/>
    <property type="match status" value="1"/>
</dbReference>
<dbReference type="SUPFAM" id="SSF89733">
    <property type="entry name" value="L-sulfolactate dehydrogenase-like"/>
    <property type="match status" value="1"/>
</dbReference>
<evidence type="ECO:0000256" key="2">
    <source>
        <dbReference type="ARBA" id="ARBA00023002"/>
    </source>
</evidence>
<dbReference type="InterPro" id="IPR043144">
    <property type="entry name" value="Mal/L-sulf/L-lact_DH-like_ah"/>
</dbReference>
<dbReference type="InterPro" id="IPR043143">
    <property type="entry name" value="Mal/L-sulf/L-lact_DH-like_NADP"/>
</dbReference>
<dbReference type="EMBL" id="UINC01035590">
    <property type="protein sequence ID" value="SVB28235.1"/>
    <property type="molecule type" value="Genomic_DNA"/>
</dbReference>
<dbReference type="PANTHER" id="PTHR11091:SF0">
    <property type="entry name" value="MALATE DEHYDROGENASE"/>
    <property type="match status" value="1"/>
</dbReference>
<reference evidence="3" key="1">
    <citation type="submission" date="2018-05" db="EMBL/GenBank/DDBJ databases">
        <authorList>
            <person name="Lanie J.A."/>
            <person name="Ng W.-L."/>
            <person name="Kazmierczak K.M."/>
            <person name="Andrzejewski T.M."/>
            <person name="Davidsen T.M."/>
            <person name="Wayne K.J."/>
            <person name="Tettelin H."/>
            <person name="Glass J.I."/>
            <person name="Rusch D."/>
            <person name="Podicherti R."/>
            <person name="Tsui H.-C.T."/>
            <person name="Winkler M.E."/>
        </authorList>
    </citation>
    <scope>NUCLEOTIDE SEQUENCE</scope>
</reference>
<sequence>MTNILSKLELRGDRIEIAVDHASAIIVDIFNRLGCQNDISLAITEHLIDANLCGLESHGVMRVMQYAERMQNGTMRVDVRPEVITTETKMTFVDGGMGSGIPAMHLAYETSMTLALESGLAAISILNTGHTGRHGAFADDAAEKGFLTICTGGGNHRVHSQVAPHGGARGMLPTNPWCIGIPGGDLGPVVMDFSTGRIAGGWIYAAQSAGALLPEGCVVDRDGKPTRDPNDYFNGGAILPMGEHKGFALSLVAELIAEAMLGPSSPECNWFLITIDTRRFRQPDVLKAAAEEVLADLRNCPPAPGFERVEIPGERERKQRSQSNGIIAIPEETWQQVLALSNELQKE</sequence>
<protein>
    <recommendedName>
        <fullName evidence="4">Ldh family oxidoreductase</fullName>
    </recommendedName>
</protein>
<gene>
    <name evidence="3" type="ORF">METZ01_LOCUS181089</name>
</gene>
<dbReference type="InterPro" id="IPR036111">
    <property type="entry name" value="Mal/L-sulfo/L-lacto_DH-like_sf"/>
</dbReference>
<dbReference type="InterPro" id="IPR003767">
    <property type="entry name" value="Malate/L-lactate_DH-like"/>
</dbReference>
<evidence type="ECO:0000313" key="3">
    <source>
        <dbReference type="EMBL" id="SVB28235.1"/>
    </source>
</evidence>
<name>A0A382CQ68_9ZZZZ</name>
<dbReference type="AlphaFoldDB" id="A0A382CQ68"/>
<dbReference type="GO" id="GO:0016491">
    <property type="term" value="F:oxidoreductase activity"/>
    <property type="evidence" value="ECO:0007669"/>
    <property type="project" value="UniProtKB-KW"/>
</dbReference>
<comment type="similarity">
    <text evidence="1">Belongs to the LDH2/MDH2 oxidoreductase family.</text>
</comment>
<dbReference type="Gene3D" id="3.30.1370.60">
    <property type="entry name" value="Hypothetical oxidoreductase yiak, domain 2"/>
    <property type="match status" value="1"/>
</dbReference>
<evidence type="ECO:0008006" key="4">
    <source>
        <dbReference type="Google" id="ProtNLM"/>
    </source>
</evidence>
<dbReference type="Gene3D" id="1.10.1530.10">
    <property type="match status" value="1"/>
</dbReference>
<evidence type="ECO:0000256" key="1">
    <source>
        <dbReference type="ARBA" id="ARBA00006056"/>
    </source>
</evidence>